<keyword evidence="3" id="KW-1185">Reference proteome</keyword>
<feature type="region of interest" description="Disordered" evidence="1">
    <location>
        <begin position="1"/>
        <end position="23"/>
    </location>
</feature>
<organism evidence="2 3">
    <name type="scientific">Oryza meyeriana var. granulata</name>
    <dbReference type="NCBI Taxonomy" id="110450"/>
    <lineage>
        <taxon>Eukaryota</taxon>
        <taxon>Viridiplantae</taxon>
        <taxon>Streptophyta</taxon>
        <taxon>Embryophyta</taxon>
        <taxon>Tracheophyta</taxon>
        <taxon>Spermatophyta</taxon>
        <taxon>Magnoliopsida</taxon>
        <taxon>Liliopsida</taxon>
        <taxon>Poales</taxon>
        <taxon>Poaceae</taxon>
        <taxon>BOP clade</taxon>
        <taxon>Oryzoideae</taxon>
        <taxon>Oryzeae</taxon>
        <taxon>Oryzinae</taxon>
        <taxon>Oryza</taxon>
        <taxon>Oryza meyeriana</taxon>
    </lineage>
</organism>
<evidence type="ECO:0000313" key="2">
    <source>
        <dbReference type="EMBL" id="KAF0904617.1"/>
    </source>
</evidence>
<evidence type="ECO:0000256" key="1">
    <source>
        <dbReference type="SAM" id="MobiDB-lite"/>
    </source>
</evidence>
<comment type="caution">
    <text evidence="2">The sequence shown here is derived from an EMBL/GenBank/DDBJ whole genome shotgun (WGS) entry which is preliminary data.</text>
</comment>
<gene>
    <name evidence="2" type="ORF">E2562_035871</name>
</gene>
<accession>A0A6G1CWX1</accession>
<name>A0A6G1CWX1_9ORYZ</name>
<reference evidence="2 3" key="1">
    <citation type="submission" date="2019-11" db="EMBL/GenBank/DDBJ databases">
        <title>Whole genome sequence of Oryza granulata.</title>
        <authorList>
            <person name="Li W."/>
        </authorList>
    </citation>
    <scope>NUCLEOTIDE SEQUENCE [LARGE SCALE GENOMIC DNA]</scope>
    <source>
        <strain evidence="3">cv. Menghai</strain>
        <tissue evidence="2">Leaf</tissue>
    </source>
</reference>
<proteinExistence type="predicted"/>
<protein>
    <submittedName>
        <fullName evidence="2">Uncharacterized protein</fullName>
    </submittedName>
</protein>
<evidence type="ECO:0000313" key="3">
    <source>
        <dbReference type="Proteomes" id="UP000479710"/>
    </source>
</evidence>
<dbReference type="AlphaFoldDB" id="A0A6G1CWX1"/>
<dbReference type="EMBL" id="SPHZ02000008">
    <property type="protein sequence ID" value="KAF0904617.1"/>
    <property type="molecule type" value="Genomic_DNA"/>
</dbReference>
<sequence>MSNGAEKTTPVGAGQEGTSWSSSWRVACRSMSGIRQPRAKQARKKVDLPATLIEIRVADSHGIESVGSVQPKSSFWA</sequence>
<dbReference type="Proteomes" id="UP000479710">
    <property type="component" value="Unassembled WGS sequence"/>
</dbReference>